<protein>
    <submittedName>
        <fullName evidence="1">Uncharacterized protein</fullName>
    </submittedName>
</protein>
<gene>
    <name evidence="1" type="ORF">SAMN02927921_01993</name>
</gene>
<reference evidence="1 2" key="1">
    <citation type="submission" date="2016-11" db="EMBL/GenBank/DDBJ databases">
        <authorList>
            <person name="Jaros S."/>
            <person name="Januszkiewicz K."/>
            <person name="Wedrychowicz H."/>
        </authorList>
    </citation>
    <scope>NUCLEOTIDE SEQUENCE [LARGE SCALE GENOMIC DNA]</scope>
    <source>
        <strain evidence="1 2">CGMCC 1.12145</strain>
    </source>
</reference>
<dbReference type="RefSeq" id="WP_072317216.1">
    <property type="nucleotide sequence ID" value="NZ_FPJE01000009.1"/>
</dbReference>
<dbReference type="EMBL" id="FPJE01000009">
    <property type="protein sequence ID" value="SFW50399.1"/>
    <property type="molecule type" value="Genomic_DNA"/>
</dbReference>
<sequence>MKNILLIFLVLLFIQCKKNENGKSDSPVSFSGDFSINAGPCLAEADSVQIKDIVHKMQAAYQEDDTTSLKTFVTGEVIKHYSYTQLKSALRESMHSKDIRYEFRPDDKNGQCGDFNVLFVRAEMVEEEGEQYFSETTIAFLFRMKEGKPQVVNLIFGG</sequence>
<keyword evidence="2" id="KW-1185">Reference proteome</keyword>
<evidence type="ECO:0000313" key="1">
    <source>
        <dbReference type="EMBL" id="SFW50399.1"/>
    </source>
</evidence>
<accession>A0A1K1PRV6</accession>
<organism evidence="1 2">
    <name type="scientific">Sinomicrobium oceani</name>
    <dbReference type="NCBI Taxonomy" id="1150368"/>
    <lineage>
        <taxon>Bacteria</taxon>
        <taxon>Pseudomonadati</taxon>
        <taxon>Bacteroidota</taxon>
        <taxon>Flavobacteriia</taxon>
        <taxon>Flavobacteriales</taxon>
        <taxon>Flavobacteriaceae</taxon>
        <taxon>Sinomicrobium</taxon>
    </lineage>
</organism>
<evidence type="ECO:0000313" key="2">
    <source>
        <dbReference type="Proteomes" id="UP000182248"/>
    </source>
</evidence>
<dbReference type="AlphaFoldDB" id="A0A1K1PRV6"/>
<dbReference type="Proteomes" id="UP000182248">
    <property type="component" value="Unassembled WGS sequence"/>
</dbReference>
<name>A0A1K1PRV6_9FLAO</name>
<proteinExistence type="predicted"/>